<gene>
    <name evidence="4" type="ORF">C9I99_23600</name>
</gene>
<dbReference type="GO" id="GO:0043565">
    <property type="term" value="F:sequence-specific DNA binding"/>
    <property type="evidence" value="ECO:0007669"/>
    <property type="project" value="InterPro"/>
</dbReference>
<dbReference type="SUPFAM" id="SSF52317">
    <property type="entry name" value="Class I glutamine amidotransferase-like"/>
    <property type="match status" value="1"/>
</dbReference>
<dbReference type="Gene3D" id="1.10.10.60">
    <property type="entry name" value="Homeodomain-like"/>
    <property type="match status" value="2"/>
</dbReference>
<dbReference type="InterPro" id="IPR052158">
    <property type="entry name" value="INH-QAR"/>
</dbReference>
<keyword evidence="5" id="KW-1185">Reference proteome</keyword>
<dbReference type="SMART" id="SM00342">
    <property type="entry name" value="HTH_ARAC"/>
    <property type="match status" value="1"/>
</dbReference>
<dbReference type="InterPro" id="IPR029062">
    <property type="entry name" value="Class_I_gatase-like"/>
</dbReference>
<evidence type="ECO:0000313" key="4">
    <source>
        <dbReference type="EMBL" id="PSU30550.1"/>
    </source>
</evidence>
<dbReference type="InterPro" id="IPR009057">
    <property type="entry name" value="Homeodomain-like_sf"/>
</dbReference>
<sequence length="326" mass="36713">MKQISIGICHYPNALKSAIYGLEEMFLMANNTCKKQSVDVEFVPVIFDCTKQLPQGFAVILLPPSSQSDYYLNPQTKLVDWLKAQHCQGAILASACAGAFILAATTLVETRTVTTHWGLSDSFHEQFPHISLNTNELLIDHGDVITAGGMMSWLDLGFELVAKFTTLNVMRQLGKRLVVDTAPREQRFYKQFNPSFLHGDQTIVAIQQAMNLHYSKPLSIQALAEQISLTERTMQRRFLKATGYNPNHYLQRLRVQKACDLLESSQYSFEWIANQVGYEDTSACRKVFIKTMGLTPRAFRLRFTRSRPSFDLAGASGNETGPEGWS</sequence>
<dbReference type="PROSITE" id="PS01124">
    <property type="entry name" value="HTH_ARAC_FAMILY_2"/>
    <property type="match status" value="1"/>
</dbReference>
<dbReference type="PANTHER" id="PTHR43130:SF3">
    <property type="entry name" value="HTH-TYPE TRANSCRIPTIONAL REGULATOR RV1931C"/>
    <property type="match status" value="1"/>
</dbReference>
<keyword evidence="1" id="KW-0805">Transcription regulation</keyword>
<organism evidence="4 5">
    <name type="scientific">Photobacterium lutimaris</name>
    <dbReference type="NCBI Taxonomy" id="388278"/>
    <lineage>
        <taxon>Bacteria</taxon>
        <taxon>Pseudomonadati</taxon>
        <taxon>Pseudomonadota</taxon>
        <taxon>Gammaproteobacteria</taxon>
        <taxon>Vibrionales</taxon>
        <taxon>Vibrionaceae</taxon>
        <taxon>Photobacterium</taxon>
    </lineage>
</organism>
<dbReference type="Gene3D" id="3.40.50.880">
    <property type="match status" value="1"/>
</dbReference>
<evidence type="ECO:0000256" key="1">
    <source>
        <dbReference type="ARBA" id="ARBA00023015"/>
    </source>
</evidence>
<dbReference type="EMBL" id="PYMH01000016">
    <property type="protein sequence ID" value="PSU30550.1"/>
    <property type="molecule type" value="Genomic_DNA"/>
</dbReference>
<protein>
    <submittedName>
        <fullName evidence="4">AraC family transcriptional regulator</fullName>
    </submittedName>
</protein>
<dbReference type="SUPFAM" id="SSF46689">
    <property type="entry name" value="Homeodomain-like"/>
    <property type="match status" value="2"/>
</dbReference>
<comment type="caution">
    <text evidence="4">The sequence shown here is derived from an EMBL/GenBank/DDBJ whole genome shotgun (WGS) entry which is preliminary data.</text>
</comment>
<dbReference type="GO" id="GO:0003700">
    <property type="term" value="F:DNA-binding transcription factor activity"/>
    <property type="evidence" value="ECO:0007669"/>
    <property type="project" value="InterPro"/>
</dbReference>
<evidence type="ECO:0000313" key="5">
    <source>
        <dbReference type="Proteomes" id="UP000241222"/>
    </source>
</evidence>
<dbReference type="InterPro" id="IPR018060">
    <property type="entry name" value="HTH_AraC"/>
</dbReference>
<dbReference type="Proteomes" id="UP000241222">
    <property type="component" value="Unassembled WGS sequence"/>
</dbReference>
<dbReference type="Pfam" id="PF12833">
    <property type="entry name" value="HTH_18"/>
    <property type="match status" value="1"/>
</dbReference>
<feature type="domain" description="HTH araC/xylS-type" evidence="3">
    <location>
        <begin position="204"/>
        <end position="302"/>
    </location>
</feature>
<keyword evidence="2" id="KW-0804">Transcription</keyword>
<dbReference type="OrthoDB" id="9803764at2"/>
<dbReference type="InterPro" id="IPR002818">
    <property type="entry name" value="DJ-1/PfpI"/>
</dbReference>
<reference evidence="4 5" key="1">
    <citation type="submission" date="2018-03" db="EMBL/GenBank/DDBJ databases">
        <title>Whole genome sequencing of Histamine producing bacteria.</title>
        <authorList>
            <person name="Butler K."/>
        </authorList>
    </citation>
    <scope>NUCLEOTIDE SEQUENCE [LARGE SCALE GENOMIC DNA]</scope>
    <source>
        <strain evidence="4 5">JCM 13586</strain>
    </source>
</reference>
<accession>A0A2T3IQB1</accession>
<dbReference type="RefSeq" id="WP_107351280.1">
    <property type="nucleotide sequence ID" value="NZ_PYMH01000016.1"/>
</dbReference>
<dbReference type="Pfam" id="PF01965">
    <property type="entry name" value="DJ-1_PfpI"/>
    <property type="match status" value="1"/>
</dbReference>
<evidence type="ECO:0000259" key="3">
    <source>
        <dbReference type="PROSITE" id="PS01124"/>
    </source>
</evidence>
<evidence type="ECO:0000256" key="2">
    <source>
        <dbReference type="ARBA" id="ARBA00023163"/>
    </source>
</evidence>
<proteinExistence type="predicted"/>
<dbReference type="AlphaFoldDB" id="A0A2T3IQB1"/>
<name>A0A2T3IQB1_9GAMM</name>
<dbReference type="PANTHER" id="PTHR43130">
    <property type="entry name" value="ARAC-FAMILY TRANSCRIPTIONAL REGULATOR"/>
    <property type="match status" value="1"/>
</dbReference>